<dbReference type="Gene3D" id="3.30.2010.10">
    <property type="entry name" value="Metalloproteases ('zincins'), catalytic domain"/>
    <property type="match status" value="1"/>
</dbReference>
<proteinExistence type="predicted"/>
<gene>
    <name evidence="2" type="ORF">TVD_06090</name>
</gene>
<dbReference type="EMBL" id="CP011367">
    <property type="protein sequence ID" value="AKJ94954.1"/>
    <property type="molecule type" value="Genomic_DNA"/>
</dbReference>
<keyword evidence="3" id="KW-1185">Reference proteome</keyword>
<dbReference type="InterPro" id="IPR053136">
    <property type="entry name" value="UTP_pyrophosphatase-like"/>
</dbReference>
<dbReference type="GO" id="GO:0016787">
    <property type="term" value="F:hydrolase activity"/>
    <property type="evidence" value="ECO:0007669"/>
    <property type="project" value="UniProtKB-KW"/>
</dbReference>
<dbReference type="CDD" id="cd07344">
    <property type="entry name" value="M48_yhfN_like"/>
    <property type="match status" value="1"/>
</dbReference>
<dbReference type="InterPro" id="IPR002725">
    <property type="entry name" value="YgjP-like_metallopeptidase"/>
</dbReference>
<organism evidence="2 3">
    <name type="scientific">Thioalkalivibrio versutus</name>
    <dbReference type="NCBI Taxonomy" id="106634"/>
    <lineage>
        <taxon>Bacteria</taxon>
        <taxon>Pseudomonadati</taxon>
        <taxon>Pseudomonadota</taxon>
        <taxon>Gammaproteobacteria</taxon>
        <taxon>Chromatiales</taxon>
        <taxon>Ectothiorhodospiraceae</taxon>
        <taxon>Thioalkalivibrio</taxon>
    </lineage>
</organism>
<protein>
    <submittedName>
        <fullName evidence="2">Metal-dependent hydrolase</fullName>
    </submittedName>
</protein>
<evidence type="ECO:0000259" key="1">
    <source>
        <dbReference type="Pfam" id="PF01863"/>
    </source>
</evidence>
<reference evidence="2 3" key="1">
    <citation type="submission" date="2015-04" db="EMBL/GenBank/DDBJ databases">
        <title>Complete Sequence for the Genome of the Thioalkalivibrio versutus D301.</title>
        <authorList>
            <person name="Mu T."/>
            <person name="Zhou J."/>
            <person name="Xu X."/>
        </authorList>
    </citation>
    <scope>NUCLEOTIDE SEQUENCE [LARGE SCALE GENOMIC DNA]</scope>
    <source>
        <strain evidence="2 3">D301</strain>
    </source>
</reference>
<name>A0A0G3G3H0_9GAMM</name>
<dbReference type="PANTHER" id="PTHR30399">
    <property type="entry name" value="UNCHARACTERIZED PROTEIN YGJP"/>
    <property type="match status" value="1"/>
</dbReference>
<dbReference type="PANTHER" id="PTHR30399:SF1">
    <property type="entry name" value="UTP PYROPHOSPHATASE"/>
    <property type="match status" value="1"/>
</dbReference>
<dbReference type="KEGG" id="tvr:TVD_06090"/>
<dbReference type="Pfam" id="PF01863">
    <property type="entry name" value="YgjP-like"/>
    <property type="match status" value="1"/>
</dbReference>
<evidence type="ECO:0000313" key="3">
    <source>
        <dbReference type="Proteomes" id="UP000064201"/>
    </source>
</evidence>
<feature type="domain" description="YgjP-like metallopeptidase" evidence="1">
    <location>
        <begin position="2"/>
        <end position="197"/>
    </location>
</feature>
<accession>A0A0G3G3H0</accession>
<sequence length="207" mass="24816">MRVAAPAHMDDEAIRLAVVSRLAWIRRQQRMFQAQPRESDREMVTGESHYFRGQRYRLNVTEQRGATGVRLVGNHTMELTAPPGSDLEARQRLLQRWYREQLRQRIHELLPGWQSVVGEEVAECRIKQMKTKWGSCNIEARRIWLNLDLIRKPESCLEYILVHELVHLLERQHNDRFRTLMDRFLPDWRLRRDQLNQSPLAHQGWDY</sequence>
<dbReference type="STRING" id="106634.TVD_06090"/>
<dbReference type="Proteomes" id="UP000064201">
    <property type="component" value="Chromosome"/>
</dbReference>
<keyword evidence="2" id="KW-0378">Hydrolase</keyword>
<dbReference type="AlphaFoldDB" id="A0A0G3G3H0"/>
<dbReference type="PATRIC" id="fig|106634.4.peg.1245"/>
<evidence type="ECO:0000313" key="2">
    <source>
        <dbReference type="EMBL" id="AKJ94954.1"/>
    </source>
</evidence>